<proteinExistence type="predicted"/>
<evidence type="ECO:0000313" key="2">
    <source>
        <dbReference type="EMBL" id="KAG7517844.1"/>
    </source>
</evidence>
<gene>
    <name evidence="2" type="ORF">JOB18_017536</name>
</gene>
<evidence type="ECO:0000256" key="1">
    <source>
        <dbReference type="SAM" id="MobiDB-lite"/>
    </source>
</evidence>
<name>A0AAV6SKB5_SOLSE</name>
<dbReference type="Proteomes" id="UP000693946">
    <property type="component" value="Linkage Group LG12"/>
</dbReference>
<feature type="compositionally biased region" description="Pro residues" evidence="1">
    <location>
        <begin position="46"/>
        <end position="55"/>
    </location>
</feature>
<reference evidence="2 3" key="1">
    <citation type="journal article" date="2021" name="Sci. Rep.">
        <title>Chromosome anchoring in Senegalese sole (Solea senegalensis) reveals sex-associated markers and genome rearrangements in flatfish.</title>
        <authorList>
            <person name="Guerrero-Cozar I."/>
            <person name="Gomez-Garrido J."/>
            <person name="Berbel C."/>
            <person name="Martinez-Blanch J.F."/>
            <person name="Alioto T."/>
            <person name="Claros M.G."/>
            <person name="Gagnaire P.A."/>
            <person name="Manchado M."/>
        </authorList>
    </citation>
    <scope>NUCLEOTIDE SEQUENCE [LARGE SCALE GENOMIC DNA]</scope>
    <source>
        <strain evidence="2">Sse05_10M</strain>
    </source>
</reference>
<keyword evidence="3" id="KW-1185">Reference proteome</keyword>
<comment type="caution">
    <text evidence="2">The sequence shown here is derived from an EMBL/GenBank/DDBJ whole genome shotgun (WGS) entry which is preliminary data.</text>
</comment>
<feature type="region of interest" description="Disordered" evidence="1">
    <location>
        <begin position="35"/>
        <end position="56"/>
    </location>
</feature>
<protein>
    <submittedName>
        <fullName evidence="2">Uncharacterized protein</fullName>
    </submittedName>
</protein>
<sequence>MQILQRLRLRPEPAEEPPADLTLLVCCPQTPGRSDTVRAAAATGPRSPPVSPLLLPPLQHLQPRRRRTDTTAAVHGCLPQVESTRHCAAFTHNPRLF</sequence>
<dbReference type="AlphaFoldDB" id="A0AAV6SKB5"/>
<evidence type="ECO:0000313" key="3">
    <source>
        <dbReference type="Proteomes" id="UP000693946"/>
    </source>
</evidence>
<accession>A0AAV6SKB5</accession>
<dbReference type="EMBL" id="JAGKHQ010000004">
    <property type="protein sequence ID" value="KAG7517844.1"/>
    <property type="molecule type" value="Genomic_DNA"/>
</dbReference>
<organism evidence="2 3">
    <name type="scientific">Solea senegalensis</name>
    <name type="common">Senegalese sole</name>
    <dbReference type="NCBI Taxonomy" id="28829"/>
    <lineage>
        <taxon>Eukaryota</taxon>
        <taxon>Metazoa</taxon>
        <taxon>Chordata</taxon>
        <taxon>Craniata</taxon>
        <taxon>Vertebrata</taxon>
        <taxon>Euteleostomi</taxon>
        <taxon>Actinopterygii</taxon>
        <taxon>Neopterygii</taxon>
        <taxon>Teleostei</taxon>
        <taxon>Neoteleostei</taxon>
        <taxon>Acanthomorphata</taxon>
        <taxon>Carangaria</taxon>
        <taxon>Pleuronectiformes</taxon>
        <taxon>Pleuronectoidei</taxon>
        <taxon>Soleidae</taxon>
        <taxon>Solea</taxon>
    </lineage>
</organism>